<dbReference type="Proteomes" id="UP000739284">
    <property type="component" value="Unassembled WGS sequence"/>
</dbReference>
<comment type="caution">
    <text evidence="4">The sequence shown here is derived from an EMBL/GenBank/DDBJ whole genome shotgun (WGS) entry which is preliminary data.</text>
</comment>
<evidence type="ECO:0000313" key="5">
    <source>
        <dbReference type="Proteomes" id="UP000739284"/>
    </source>
</evidence>
<evidence type="ECO:0000313" key="4">
    <source>
        <dbReference type="EMBL" id="MBU9847241.1"/>
    </source>
</evidence>
<reference evidence="4 5" key="1">
    <citation type="submission" date="2021-03" db="EMBL/GenBank/DDBJ databases">
        <title>Five novel Rahnella species.</title>
        <authorList>
            <person name="Brady C."/>
            <person name="Asselin J."/>
            <person name="Beer S."/>
            <person name="Bruberg M.B."/>
            <person name="Crampton B."/>
            <person name="Venter S."/>
            <person name="Arnold D."/>
            <person name="Denman S."/>
        </authorList>
    </citation>
    <scope>NUCLEOTIDE SEQUENCE [LARGE SCALE GENOMIC DNA]</scope>
    <source>
        <strain evidence="4 5">FRB 231</strain>
    </source>
</reference>
<dbReference type="PROSITE" id="PS51186">
    <property type="entry name" value="GNAT"/>
    <property type="match status" value="1"/>
</dbReference>
<dbReference type="InterPro" id="IPR050832">
    <property type="entry name" value="Bact_Acetyltransf"/>
</dbReference>
<evidence type="ECO:0000256" key="2">
    <source>
        <dbReference type="ARBA" id="ARBA00023315"/>
    </source>
</evidence>
<dbReference type="PANTHER" id="PTHR43877">
    <property type="entry name" value="AMINOALKYLPHOSPHONATE N-ACETYLTRANSFERASE-RELATED-RELATED"/>
    <property type="match status" value="1"/>
</dbReference>
<dbReference type="Pfam" id="PF00583">
    <property type="entry name" value="Acetyltransf_1"/>
    <property type="match status" value="1"/>
</dbReference>
<proteinExistence type="predicted"/>
<evidence type="ECO:0000259" key="3">
    <source>
        <dbReference type="PROSITE" id="PS51186"/>
    </source>
</evidence>
<sequence>MDSIGLEIVSLAGQTAHIPAISQLLHEEWSAFEHWAEPARISQRLQARISAGHHEFTLVALANKQEIAGTASVIRYELADRADREYWLGEVFTCVHMRGKGIGSALVRACVEKARAAGIDALWLYTPDQQALYARLGWQEAEQRELVGEHVTVMMLPL</sequence>
<keyword evidence="2" id="KW-0012">Acyltransferase</keyword>
<accession>A0ABS6LJY0</accession>
<dbReference type="InterPro" id="IPR000182">
    <property type="entry name" value="GNAT_dom"/>
</dbReference>
<dbReference type="RefSeq" id="WP_217150603.1">
    <property type="nucleotide sequence ID" value="NZ_JAFMOY010000131.1"/>
</dbReference>
<dbReference type="EMBL" id="JAFMOY010000131">
    <property type="protein sequence ID" value="MBU9847241.1"/>
    <property type="molecule type" value="Genomic_DNA"/>
</dbReference>
<gene>
    <name evidence="4" type="ORF">J1784_19780</name>
</gene>
<keyword evidence="1" id="KW-0808">Transferase</keyword>
<keyword evidence="5" id="KW-1185">Reference proteome</keyword>
<name>A0ABS6LJY0_9GAMM</name>
<dbReference type="CDD" id="cd04301">
    <property type="entry name" value="NAT_SF"/>
    <property type="match status" value="1"/>
</dbReference>
<organism evidence="4 5">
    <name type="scientific">Rahnella ecdela</name>
    <dbReference type="NCBI Taxonomy" id="2816250"/>
    <lineage>
        <taxon>Bacteria</taxon>
        <taxon>Pseudomonadati</taxon>
        <taxon>Pseudomonadota</taxon>
        <taxon>Gammaproteobacteria</taxon>
        <taxon>Enterobacterales</taxon>
        <taxon>Yersiniaceae</taxon>
        <taxon>Rahnella</taxon>
    </lineage>
</organism>
<dbReference type="PANTHER" id="PTHR43877:SF2">
    <property type="entry name" value="AMINOALKYLPHOSPHONATE N-ACETYLTRANSFERASE-RELATED"/>
    <property type="match status" value="1"/>
</dbReference>
<evidence type="ECO:0000256" key="1">
    <source>
        <dbReference type="ARBA" id="ARBA00022679"/>
    </source>
</evidence>
<protein>
    <submittedName>
        <fullName evidence="4">GNAT family N-acetyltransferase</fullName>
    </submittedName>
</protein>
<feature type="domain" description="N-acetyltransferase" evidence="3">
    <location>
        <begin position="19"/>
        <end position="158"/>
    </location>
</feature>